<accession>A0A855F7K4</accession>
<dbReference type="EMBL" id="NKYI01000025">
    <property type="protein sequence ID" value="PIK82873.1"/>
    <property type="molecule type" value="Genomic_DNA"/>
</dbReference>
<name>A0A855F7K4_RAOOR</name>
<dbReference type="AlphaFoldDB" id="A0A855F7K4"/>
<protein>
    <submittedName>
        <fullName evidence="1">Uncharacterized protein</fullName>
    </submittedName>
</protein>
<dbReference type="Proteomes" id="UP000229713">
    <property type="component" value="Unassembled WGS sequence"/>
</dbReference>
<comment type="caution">
    <text evidence="1">The sequence shown here is derived from an EMBL/GenBank/DDBJ whole genome shotgun (WGS) entry which is preliminary data.</text>
</comment>
<evidence type="ECO:0000313" key="1">
    <source>
        <dbReference type="EMBL" id="PIK82873.1"/>
    </source>
</evidence>
<gene>
    <name evidence="1" type="ORF">CFY86_17225</name>
</gene>
<proteinExistence type="predicted"/>
<organism evidence="1 2">
    <name type="scientific">Raoultella ornithinolytica</name>
    <name type="common">Klebsiella ornithinolytica</name>
    <dbReference type="NCBI Taxonomy" id="54291"/>
    <lineage>
        <taxon>Bacteria</taxon>
        <taxon>Pseudomonadati</taxon>
        <taxon>Pseudomonadota</taxon>
        <taxon>Gammaproteobacteria</taxon>
        <taxon>Enterobacterales</taxon>
        <taxon>Enterobacteriaceae</taxon>
        <taxon>Klebsiella/Raoultella group</taxon>
        <taxon>Raoultella</taxon>
    </lineage>
</organism>
<reference evidence="1 2" key="1">
    <citation type="submission" date="2017-07" db="EMBL/GenBank/DDBJ databases">
        <title>Raoultella ornithinolytica strain HH3 draft genome.</title>
        <authorList>
            <person name="Duceppe M.-O."/>
            <person name="Huang H."/>
            <person name="Phipps-Todd B."/>
        </authorList>
    </citation>
    <scope>NUCLEOTIDE SEQUENCE [LARGE SCALE GENOMIC DNA]</scope>
    <source>
        <strain evidence="1 2">HH3</strain>
    </source>
</reference>
<sequence length="75" mass="8530">MRAGGGSDKDKSADDMDNIAMCRANCLTISSFFMSFFAKSMHAITVIPRCDNALVWRIDFQLLLNEQRQFGVQFF</sequence>
<evidence type="ECO:0000313" key="2">
    <source>
        <dbReference type="Proteomes" id="UP000229713"/>
    </source>
</evidence>